<protein>
    <submittedName>
        <fullName evidence="1">Uncharacterized protein</fullName>
    </submittedName>
</protein>
<proteinExistence type="predicted"/>
<keyword evidence="2" id="KW-1185">Reference proteome</keyword>
<dbReference type="EMBL" id="CP017415">
    <property type="protein sequence ID" value="AOU99530.1"/>
    <property type="molecule type" value="Genomic_DNA"/>
</dbReference>
<name>A0A1D8ISP6_9GAMM</name>
<sequence length="198" mass="22744">MDPDETKVKDYLEERGFIVERFPKEDTRVGKTPDFQVFRNGEFLFYCEVKSSSQNQWLDEQLKHAVPGELVGGGRSDPIFNRLENHIHGAMKQFDAVNEGQTHPNVLVFVNHDVMCGFNDLLAVITGNFYADDGTVHPIYRKFSNGRIKNEKERVHLYIWLDDHKPPRMVFSETEETLHATLCAAFDVGQNEIKQIGS</sequence>
<dbReference type="AlphaFoldDB" id="A0A1D8ISP6"/>
<reference evidence="2" key="1">
    <citation type="submission" date="2016-09" db="EMBL/GenBank/DDBJ databases">
        <title>Acidihalobacter prosperus F5.</title>
        <authorList>
            <person name="Khaleque H.N."/>
            <person name="Ramsay J.P."/>
            <person name="Kaksonen A.H."/>
            <person name="Boxall N.J."/>
            <person name="Watkin E.L.J."/>
        </authorList>
    </citation>
    <scope>NUCLEOTIDE SEQUENCE [LARGE SCALE GENOMIC DNA]</scope>
    <source>
        <strain evidence="2">F5</strain>
    </source>
</reference>
<evidence type="ECO:0000313" key="2">
    <source>
        <dbReference type="Proteomes" id="UP000095401"/>
    </source>
</evidence>
<accession>A0A1D8ISP6</accession>
<organism evidence="1 2">
    <name type="scientific">Acidihalobacter yilgarnensis</name>
    <dbReference type="NCBI Taxonomy" id="2819280"/>
    <lineage>
        <taxon>Bacteria</taxon>
        <taxon>Pseudomonadati</taxon>
        <taxon>Pseudomonadota</taxon>
        <taxon>Gammaproteobacteria</taxon>
        <taxon>Chromatiales</taxon>
        <taxon>Ectothiorhodospiraceae</taxon>
        <taxon>Acidihalobacter</taxon>
    </lineage>
</organism>
<dbReference type="Proteomes" id="UP000095401">
    <property type="component" value="Chromosome"/>
</dbReference>
<evidence type="ECO:0000313" key="1">
    <source>
        <dbReference type="EMBL" id="AOU99530.1"/>
    </source>
</evidence>
<dbReference type="RefSeq" id="WP_070079878.1">
    <property type="nucleotide sequence ID" value="NZ_CP017415.1"/>
</dbReference>
<dbReference type="KEGG" id="aprs:BI364_04225"/>
<gene>
    <name evidence="1" type="ORF">BI364_04225</name>
</gene>